<name>X0S0H5_9ZZZZ</name>
<organism evidence="1">
    <name type="scientific">marine sediment metagenome</name>
    <dbReference type="NCBI Taxonomy" id="412755"/>
    <lineage>
        <taxon>unclassified sequences</taxon>
        <taxon>metagenomes</taxon>
        <taxon>ecological metagenomes</taxon>
    </lineage>
</organism>
<dbReference type="EMBL" id="BARS01008143">
    <property type="protein sequence ID" value="GAF74559.1"/>
    <property type="molecule type" value="Genomic_DNA"/>
</dbReference>
<feature type="non-terminal residue" evidence="1">
    <location>
        <position position="1"/>
    </location>
</feature>
<comment type="caution">
    <text evidence="1">The sequence shown here is derived from an EMBL/GenBank/DDBJ whole genome shotgun (WGS) entry which is preliminary data.</text>
</comment>
<reference evidence="1" key="1">
    <citation type="journal article" date="2014" name="Front. Microbiol.">
        <title>High frequency of phylogenetically diverse reductive dehalogenase-homologous genes in deep subseafloor sedimentary metagenomes.</title>
        <authorList>
            <person name="Kawai M."/>
            <person name="Futagami T."/>
            <person name="Toyoda A."/>
            <person name="Takaki Y."/>
            <person name="Nishi S."/>
            <person name="Hori S."/>
            <person name="Arai W."/>
            <person name="Tsubouchi T."/>
            <person name="Morono Y."/>
            <person name="Uchiyama I."/>
            <person name="Ito T."/>
            <person name="Fujiyama A."/>
            <person name="Inagaki F."/>
            <person name="Takami H."/>
        </authorList>
    </citation>
    <scope>NUCLEOTIDE SEQUENCE</scope>
    <source>
        <strain evidence="1">Expedition CK06-06</strain>
    </source>
</reference>
<evidence type="ECO:0000313" key="1">
    <source>
        <dbReference type="EMBL" id="GAF74559.1"/>
    </source>
</evidence>
<protein>
    <submittedName>
        <fullName evidence="1">Uncharacterized protein</fullName>
    </submittedName>
</protein>
<proteinExistence type="predicted"/>
<sequence>SPGAEQIPSAKDVMATYNRIDAVAGSKAAREFLDSVKAKYGKHLKFEGTEETEEDDN</sequence>
<dbReference type="AlphaFoldDB" id="X0S0H5"/>
<gene>
    <name evidence="1" type="ORF">S01H1_15589</name>
</gene>
<accession>X0S0H5</accession>